<evidence type="ECO:0000313" key="1">
    <source>
        <dbReference type="EMBL" id="QOW10700.1"/>
    </source>
</evidence>
<protein>
    <submittedName>
        <fullName evidence="1">Uncharacterized protein</fullName>
    </submittedName>
</protein>
<dbReference type="EMBL" id="CP040442">
    <property type="protein sequence ID" value="QOW10700.1"/>
    <property type="molecule type" value="Genomic_DNA"/>
</dbReference>
<keyword evidence="2" id="KW-1185">Reference proteome</keyword>
<dbReference type="Proteomes" id="UP000594195">
    <property type="component" value="Chromosome"/>
</dbReference>
<accession>A0A7M2Y9E2</accession>
<name>A0A7M2Y9E2_9FLAO</name>
<proteinExistence type="predicted"/>
<evidence type="ECO:0000313" key="2">
    <source>
        <dbReference type="Proteomes" id="UP000594195"/>
    </source>
</evidence>
<sequence>MKNIFITILLVGVSFVNAQVIIGDDLGTAGTKTSVLLEFAKGQNKGIILPYVRTLPAGLALVGGAIVLDATDATKARVRFYNGTTWQDLSGQDANLTTPTDFMSAQPTIAAAPEVATAQAIIGAQSTTVDGVLVLESTTKAMVLPIVSDVNNIPSPSPGMMVYVNKLGAKRLAVFNGAKWSFWKP</sequence>
<dbReference type="AlphaFoldDB" id="A0A7M2Y9E2"/>
<gene>
    <name evidence="1" type="ORF">Q73A0000_10090</name>
</gene>
<reference evidence="1 2" key="1">
    <citation type="submission" date="2019-05" db="EMBL/GenBank/DDBJ databases">
        <title>Chryseobacterium sp. isolated from King George Island, maritime Antarctica.</title>
        <authorList>
            <person name="Peng X."/>
        </authorList>
    </citation>
    <scope>NUCLEOTIDE SEQUENCE [LARGE SCALE GENOMIC DNA]</scope>
    <source>
        <strain evidence="1 2">7-3A</strain>
    </source>
</reference>
<dbReference type="KEGG" id="kfa:Q73A0000_10090"/>
<dbReference type="RefSeq" id="WP_193810864.1">
    <property type="nucleotide sequence ID" value="NZ_CP040442.1"/>
</dbReference>
<organism evidence="1 2">
    <name type="scientific">Kaistella flava</name>
    <name type="common">ex Peng et al. 2021</name>
    <dbReference type="NCBI Taxonomy" id="2038776"/>
    <lineage>
        <taxon>Bacteria</taxon>
        <taxon>Pseudomonadati</taxon>
        <taxon>Bacteroidota</taxon>
        <taxon>Flavobacteriia</taxon>
        <taxon>Flavobacteriales</taxon>
        <taxon>Weeksellaceae</taxon>
        <taxon>Chryseobacterium group</taxon>
        <taxon>Kaistella</taxon>
    </lineage>
</organism>